<dbReference type="EMBL" id="QRDP01000004">
    <property type="protein sequence ID" value="RED15505.1"/>
    <property type="molecule type" value="Genomic_DNA"/>
</dbReference>
<sequence length="596" mass="64580">MIATPDPVVLADDALSRGDNLEAYDIAMSAREEGIETPRLAYIATLALARMGDTGMALDHYEKAGLGAIDDDDILALWGRLKKDLAEKAKPAERAALFAEASKAYREVYENRPSYYTGINAATTALLAGDREAAEELARKILEDPEVAKPKGFYATATAAEANVLLGRSSDAFAAISAAISWSDASVGSKASTFRQMMLIAKVVPDMAEAIAPLLELLRPSPVLVYTGHMFVADAKVEDVLSARIETALDDLTPDTAYGALACGSDILIAEAILRRGLELHVVLPFERGDFIEQSVRPGGEAWIARFEHCLDRATSVSFATDMGYIGDPNMFNYGSAVAMGLARMRARHLRTSAVQLAVAKTQSGVNVAGTNSDVAIWQKLGHHSHIIDPGDIDRDLDRPPQIAMPEDVTRVAHSMIFGDFAGFSKLTEEALPVFATEILGKAGAVLDQFGDKILYRNSWGDAIYAVISTPTDAAEIVTQLQRQLNDVPDILSEAAGAHCGMRIGLHHGPIYRGYDAVMMRTTFFGTEVTRTARIEPVTPTGEVYATEAFAAVLALEPEQRFWTHYVGRVQLAKNYGELAMYKLSPRTPHDEEEAA</sequence>
<gene>
    <name evidence="2" type="ORF">DFR46_0499</name>
</gene>
<dbReference type="GO" id="GO:0009190">
    <property type="term" value="P:cyclic nucleotide biosynthetic process"/>
    <property type="evidence" value="ECO:0007669"/>
    <property type="project" value="InterPro"/>
</dbReference>
<dbReference type="InterPro" id="IPR046880">
    <property type="entry name" value="TPR-S"/>
</dbReference>
<dbReference type="Gene3D" id="3.30.70.1230">
    <property type="entry name" value="Nucleotide cyclase"/>
    <property type="match status" value="1"/>
</dbReference>
<evidence type="ECO:0000259" key="1">
    <source>
        <dbReference type="PROSITE" id="PS50125"/>
    </source>
</evidence>
<proteinExistence type="predicted"/>
<dbReference type="AlphaFoldDB" id="A0A3D9FCI4"/>
<dbReference type="Gene3D" id="1.25.40.10">
    <property type="entry name" value="Tetratricopeptide repeat domain"/>
    <property type="match status" value="1"/>
</dbReference>
<dbReference type="Gene3D" id="3.40.50.450">
    <property type="match status" value="1"/>
</dbReference>
<evidence type="ECO:0000313" key="3">
    <source>
        <dbReference type="Proteomes" id="UP000256310"/>
    </source>
</evidence>
<dbReference type="CDD" id="cd07302">
    <property type="entry name" value="CHD"/>
    <property type="match status" value="1"/>
</dbReference>
<keyword evidence="3" id="KW-1185">Reference proteome</keyword>
<organism evidence="2 3">
    <name type="scientific">Parasphingopyxis lamellibrachiae</name>
    <dbReference type="NCBI Taxonomy" id="680125"/>
    <lineage>
        <taxon>Bacteria</taxon>
        <taxon>Pseudomonadati</taxon>
        <taxon>Pseudomonadota</taxon>
        <taxon>Alphaproteobacteria</taxon>
        <taxon>Sphingomonadales</taxon>
        <taxon>Sphingomonadaceae</taxon>
        <taxon>Parasphingopyxis</taxon>
    </lineage>
</organism>
<reference evidence="2 3" key="1">
    <citation type="submission" date="2018-07" db="EMBL/GenBank/DDBJ databases">
        <title>Genomic Encyclopedia of Type Strains, Phase IV (KMG-IV): sequencing the most valuable type-strain genomes for metagenomic binning, comparative biology and taxonomic classification.</title>
        <authorList>
            <person name="Goeker M."/>
        </authorList>
    </citation>
    <scope>NUCLEOTIDE SEQUENCE [LARGE SCALE GENOMIC DNA]</scope>
    <source>
        <strain evidence="2 3">DSM 26725</strain>
    </source>
</reference>
<dbReference type="Pfam" id="PF00211">
    <property type="entry name" value="Guanylate_cyc"/>
    <property type="match status" value="1"/>
</dbReference>
<comment type="caution">
    <text evidence="2">The sequence shown here is derived from an EMBL/GenBank/DDBJ whole genome shotgun (WGS) entry which is preliminary data.</text>
</comment>
<protein>
    <submittedName>
        <fullName evidence="2">Class 3 adenylate cyclase</fullName>
    </submittedName>
</protein>
<accession>A0A3D9FCI4</accession>
<evidence type="ECO:0000313" key="2">
    <source>
        <dbReference type="EMBL" id="RED15505.1"/>
    </source>
</evidence>
<dbReference type="InterPro" id="IPR011990">
    <property type="entry name" value="TPR-like_helical_dom_sf"/>
</dbReference>
<dbReference type="InterPro" id="IPR029787">
    <property type="entry name" value="Nucleotide_cyclase"/>
</dbReference>
<dbReference type="Proteomes" id="UP000256310">
    <property type="component" value="Unassembled WGS sequence"/>
</dbReference>
<feature type="domain" description="Guanylate cyclase" evidence="1">
    <location>
        <begin position="415"/>
        <end position="536"/>
    </location>
</feature>
<dbReference type="GO" id="GO:0004016">
    <property type="term" value="F:adenylate cyclase activity"/>
    <property type="evidence" value="ECO:0007669"/>
    <property type="project" value="UniProtKB-ARBA"/>
</dbReference>
<dbReference type="SUPFAM" id="SSF55073">
    <property type="entry name" value="Nucleotide cyclase"/>
    <property type="match status" value="1"/>
</dbReference>
<dbReference type="RefSeq" id="WP_211306363.1">
    <property type="nucleotide sequence ID" value="NZ_QRDP01000004.1"/>
</dbReference>
<dbReference type="PROSITE" id="PS50125">
    <property type="entry name" value="GUANYLATE_CYCLASE_2"/>
    <property type="match status" value="1"/>
</dbReference>
<dbReference type="GO" id="GO:0035556">
    <property type="term" value="P:intracellular signal transduction"/>
    <property type="evidence" value="ECO:0007669"/>
    <property type="project" value="InterPro"/>
</dbReference>
<dbReference type="Pfam" id="PF20308">
    <property type="entry name" value="TPR-S"/>
    <property type="match status" value="1"/>
</dbReference>
<dbReference type="InterPro" id="IPR001054">
    <property type="entry name" value="A/G_cyclase"/>
</dbReference>
<name>A0A3D9FCI4_9SPHN</name>